<name>A0A540VEV5_9CHLR</name>
<evidence type="ECO:0000256" key="6">
    <source>
        <dbReference type="ARBA" id="ARBA00022692"/>
    </source>
</evidence>
<dbReference type="PROSITE" id="PS50928">
    <property type="entry name" value="ABC_TM1"/>
    <property type="match status" value="1"/>
</dbReference>
<keyword evidence="5" id="KW-0762">Sugar transport</keyword>
<feature type="transmembrane region" description="Helical" evidence="9">
    <location>
        <begin position="21"/>
        <end position="41"/>
    </location>
</feature>
<evidence type="ECO:0000313" key="11">
    <source>
        <dbReference type="EMBL" id="TQE94663.1"/>
    </source>
</evidence>
<evidence type="ECO:0000256" key="9">
    <source>
        <dbReference type="RuleBase" id="RU363032"/>
    </source>
</evidence>
<evidence type="ECO:0000259" key="10">
    <source>
        <dbReference type="PROSITE" id="PS50928"/>
    </source>
</evidence>
<evidence type="ECO:0000256" key="4">
    <source>
        <dbReference type="ARBA" id="ARBA00022475"/>
    </source>
</evidence>
<feature type="transmembrane region" description="Helical" evidence="9">
    <location>
        <begin position="118"/>
        <end position="136"/>
    </location>
</feature>
<keyword evidence="6 9" id="KW-0812">Transmembrane</keyword>
<feature type="transmembrane region" description="Helical" evidence="9">
    <location>
        <begin position="173"/>
        <end position="194"/>
    </location>
</feature>
<feature type="domain" description="ABC transmembrane type-1" evidence="10">
    <location>
        <begin position="131"/>
        <end position="327"/>
    </location>
</feature>
<organism evidence="11 12">
    <name type="scientific">Litorilinea aerophila</name>
    <dbReference type="NCBI Taxonomy" id="1204385"/>
    <lineage>
        <taxon>Bacteria</taxon>
        <taxon>Bacillati</taxon>
        <taxon>Chloroflexota</taxon>
        <taxon>Caldilineae</taxon>
        <taxon>Caldilineales</taxon>
        <taxon>Caldilineaceae</taxon>
        <taxon>Litorilinea</taxon>
    </lineage>
</organism>
<dbReference type="Gene3D" id="1.10.3720.10">
    <property type="entry name" value="MetI-like"/>
    <property type="match status" value="1"/>
</dbReference>
<dbReference type="AlphaFoldDB" id="A0A540VEV5"/>
<dbReference type="RefSeq" id="WP_141611055.1">
    <property type="nucleotide sequence ID" value="NZ_VIGC02000021.1"/>
</dbReference>
<dbReference type="GO" id="GO:0005886">
    <property type="term" value="C:plasma membrane"/>
    <property type="evidence" value="ECO:0007669"/>
    <property type="project" value="UniProtKB-SubCell"/>
</dbReference>
<comment type="similarity">
    <text evidence="2">Belongs to the binding-protein-dependent transport system permease family. MalFG subfamily.</text>
</comment>
<evidence type="ECO:0000256" key="5">
    <source>
        <dbReference type="ARBA" id="ARBA00022597"/>
    </source>
</evidence>
<dbReference type="InterPro" id="IPR000515">
    <property type="entry name" value="MetI-like"/>
</dbReference>
<feature type="transmembrane region" description="Helical" evidence="9">
    <location>
        <begin position="206"/>
        <end position="228"/>
    </location>
</feature>
<feature type="transmembrane region" description="Helical" evidence="9">
    <location>
        <begin position="306"/>
        <end position="327"/>
    </location>
</feature>
<evidence type="ECO:0000256" key="8">
    <source>
        <dbReference type="ARBA" id="ARBA00023136"/>
    </source>
</evidence>
<dbReference type="PANTHER" id="PTHR32243:SF50">
    <property type="entry name" value="MALTOSE_MALTODEXTRIN TRANSPORT SYSTEM PERMEASE PROTEIN MALG"/>
    <property type="match status" value="1"/>
</dbReference>
<keyword evidence="8 9" id="KW-0472">Membrane</keyword>
<keyword evidence="12" id="KW-1185">Reference proteome</keyword>
<dbReference type="OrthoDB" id="8111552at2"/>
<sequence>MVKRFFHRTSAFRPSPFERTLSYLVLGFWSLVVLFPLYWLLVTSFKLPIDVNTGPKYIPFVDFQPSLHAWRYIFVDVWNDTARPYANTVIVGITSSVLALALGASASYALVRFEYRPRLGIIGLFIGCVLLAIVFVRMGVSWPLATVVAIALFLLLAQTIGRRFRRALANNDIAFWMISQRILPPVAVVIPVYILFQQLHLLDTRIALIVTYLAVNLPIVVWLLRDYFQSIPIELEECAAIDGASRLRIFWAIVLPLSVPGLVATFLFVLVFAWNEYLLALFLSSANAQTMPLTVAAQNATRGPQWWYMSVLILIMILPVIVAAIVLERFIARGLLVGAIKG</sequence>
<feature type="transmembrane region" description="Helical" evidence="9">
    <location>
        <begin position="249"/>
        <end position="274"/>
    </location>
</feature>
<dbReference type="InterPro" id="IPR035906">
    <property type="entry name" value="MetI-like_sf"/>
</dbReference>
<keyword evidence="3 9" id="KW-0813">Transport</keyword>
<dbReference type="Proteomes" id="UP000317371">
    <property type="component" value="Unassembled WGS sequence"/>
</dbReference>
<evidence type="ECO:0000256" key="2">
    <source>
        <dbReference type="ARBA" id="ARBA00009047"/>
    </source>
</evidence>
<evidence type="ECO:0000313" key="12">
    <source>
        <dbReference type="Proteomes" id="UP000317371"/>
    </source>
</evidence>
<feature type="transmembrane region" description="Helical" evidence="9">
    <location>
        <begin position="142"/>
        <end position="161"/>
    </location>
</feature>
<reference evidence="11 12" key="1">
    <citation type="submission" date="2019-06" db="EMBL/GenBank/DDBJ databases">
        <title>Genome sequence of Litorilinea aerophila BAA-2444.</title>
        <authorList>
            <person name="Maclea K.S."/>
            <person name="Maurais E.G."/>
            <person name="Iannazzi L.C."/>
        </authorList>
    </citation>
    <scope>NUCLEOTIDE SEQUENCE [LARGE SCALE GENOMIC DNA]</scope>
    <source>
        <strain evidence="11 12">ATCC BAA-2444</strain>
    </source>
</reference>
<evidence type="ECO:0000256" key="1">
    <source>
        <dbReference type="ARBA" id="ARBA00004651"/>
    </source>
</evidence>
<dbReference type="EMBL" id="VIGC01000021">
    <property type="protein sequence ID" value="TQE94663.1"/>
    <property type="molecule type" value="Genomic_DNA"/>
</dbReference>
<keyword evidence="4" id="KW-1003">Cell membrane</keyword>
<dbReference type="Pfam" id="PF00528">
    <property type="entry name" value="BPD_transp_1"/>
    <property type="match status" value="1"/>
</dbReference>
<dbReference type="InParanoid" id="A0A540VEV5"/>
<keyword evidence="7 9" id="KW-1133">Transmembrane helix</keyword>
<gene>
    <name evidence="11" type="ORF">FKZ61_15480</name>
</gene>
<evidence type="ECO:0000256" key="3">
    <source>
        <dbReference type="ARBA" id="ARBA00022448"/>
    </source>
</evidence>
<protein>
    <submittedName>
        <fullName evidence="11">Carbohydrate ABC transporter permease</fullName>
    </submittedName>
</protein>
<dbReference type="PANTHER" id="PTHR32243">
    <property type="entry name" value="MALTOSE TRANSPORT SYSTEM PERMEASE-RELATED"/>
    <property type="match status" value="1"/>
</dbReference>
<dbReference type="GO" id="GO:0055085">
    <property type="term" value="P:transmembrane transport"/>
    <property type="evidence" value="ECO:0007669"/>
    <property type="project" value="InterPro"/>
</dbReference>
<dbReference type="CDD" id="cd06261">
    <property type="entry name" value="TM_PBP2"/>
    <property type="match status" value="1"/>
</dbReference>
<accession>A0A540VEV5</accession>
<comment type="caution">
    <text evidence="11">The sequence shown here is derived from an EMBL/GenBank/DDBJ whole genome shotgun (WGS) entry which is preliminary data.</text>
</comment>
<dbReference type="SUPFAM" id="SSF161098">
    <property type="entry name" value="MetI-like"/>
    <property type="match status" value="2"/>
</dbReference>
<comment type="subcellular location">
    <subcellularLocation>
        <location evidence="1 9">Cell membrane</location>
        <topology evidence="1 9">Multi-pass membrane protein</topology>
    </subcellularLocation>
</comment>
<evidence type="ECO:0000256" key="7">
    <source>
        <dbReference type="ARBA" id="ARBA00022989"/>
    </source>
</evidence>
<feature type="transmembrane region" description="Helical" evidence="9">
    <location>
        <begin position="89"/>
        <end position="111"/>
    </location>
</feature>
<dbReference type="InterPro" id="IPR050901">
    <property type="entry name" value="BP-dep_ABC_trans_perm"/>
</dbReference>
<proteinExistence type="inferred from homology"/>